<keyword evidence="4 7" id="KW-0489">Methyltransferase</keyword>
<evidence type="ECO:0000256" key="7">
    <source>
        <dbReference type="HAMAP-Rule" id="MF_00090"/>
    </source>
</evidence>
<dbReference type="OrthoDB" id="9810066at2"/>
<dbReference type="InterPro" id="IPR000682">
    <property type="entry name" value="PCMT"/>
</dbReference>
<dbReference type="Pfam" id="PF01135">
    <property type="entry name" value="PCMT"/>
    <property type="match status" value="1"/>
</dbReference>
<dbReference type="Proteomes" id="UP000015350">
    <property type="component" value="Unassembled WGS sequence"/>
</dbReference>
<dbReference type="eggNOG" id="COG2518">
    <property type="taxonomic scope" value="Bacteria"/>
</dbReference>
<dbReference type="CDD" id="cd02440">
    <property type="entry name" value="AdoMet_MTases"/>
    <property type="match status" value="1"/>
</dbReference>
<dbReference type="EMBL" id="AQPH01000044">
    <property type="protein sequence ID" value="EPY01303.1"/>
    <property type="molecule type" value="Genomic_DNA"/>
</dbReference>
<dbReference type="EC" id="2.1.1.77" evidence="7"/>
<proteinExistence type="inferred from homology"/>
<dbReference type="STRING" id="1316936.K678_11630"/>
<evidence type="ECO:0000256" key="3">
    <source>
        <dbReference type="ARBA" id="ARBA00022490"/>
    </source>
</evidence>
<dbReference type="GO" id="GO:0004719">
    <property type="term" value="F:protein-L-isoaspartate (D-aspartate) O-methyltransferase activity"/>
    <property type="evidence" value="ECO:0007669"/>
    <property type="project" value="UniProtKB-UniRule"/>
</dbReference>
<keyword evidence="6 7" id="KW-0949">S-adenosyl-L-methionine</keyword>
<dbReference type="PANTHER" id="PTHR11579:SF0">
    <property type="entry name" value="PROTEIN-L-ISOASPARTATE(D-ASPARTATE) O-METHYLTRANSFERASE"/>
    <property type="match status" value="1"/>
</dbReference>
<dbReference type="PATRIC" id="fig|1316936.3.peg.2320"/>
<evidence type="ECO:0000313" key="8">
    <source>
        <dbReference type="EMBL" id="EPY01303.1"/>
    </source>
</evidence>
<name>S9SB39_MAGFU</name>
<evidence type="ECO:0000256" key="1">
    <source>
        <dbReference type="ARBA" id="ARBA00004496"/>
    </source>
</evidence>
<evidence type="ECO:0000256" key="4">
    <source>
        <dbReference type="ARBA" id="ARBA00022603"/>
    </source>
</evidence>
<dbReference type="GO" id="GO:0030091">
    <property type="term" value="P:protein repair"/>
    <property type="evidence" value="ECO:0007669"/>
    <property type="project" value="UniProtKB-UniRule"/>
</dbReference>
<comment type="catalytic activity">
    <reaction evidence="7">
        <text>[protein]-L-isoaspartate + S-adenosyl-L-methionine = [protein]-L-isoaspartate alpha-methyl ester + S-adenosyl-L-homocysteine</text>
        <dbReference type="Rhea" id="RHEA:12705"/>
        <dbReference type="Rhea" id="RHEA-COMP:12143"/>
        <dbReference type="Rhea" id="RHEA-COMP:12144"/>
        <dbReference type="ChEBI" id="CHEBI:57856"/>
        <dbReference type="ChEBI" id="CHEBI:59789"/>
        <dbReference type="ChEBI" id="CHEBI:90596"/>
        <dbReference type="ChEBI" id="CHEBI:90598"/>
        <dbReference type="EC" id="2.1.1.77"/>
    </reaction>
</comment>
<dbReference type="NCBIfam" id="TIGR00080">
    <property type="entry name" value="pimt"/>
    <property type="match status" value="1"/>
</dbReference>
<keyword evidence="3 7" id="KW-0963">Cytoplasm</keyword>
<evidence type="ECO:0000313" key="9">
    <source>
        <dbReference type="Proteomes" id="UP000015350"/>
    </source>
</evidence>
<dbReference type="InterPro" id="IPR029063">
    <property type="entry name" value="SAM-dependent_MTases_sf"/>
</dbReference>
<dbReference type="GO" id="GO:0032259">
    <property type="term" value="P:methylation"/>
    <property type="evidence" value="ECO:0007669"/>
    <property type="project" value="UniProtKB-KW"/>
</dbReference>
<evidence type="ECO:0000256" key="2">
    <source>
        <dbReference type="ARBA" id="ARBA00005369"/>
    </source>
</evidence>
<comment type="subcellular location">
    <subcellularLocation>
        <location evidence="1 7">Cytoplasm</location>
    </subcellularLocation>
</comment>
<dbReference type="RefSeq" id="WP_021132637.1">
    <property type="nucleotide sequence ID" value="NZ_AQPH01000044.1"/>
</dbReference>
<comment type="function">
    <text evidence="7">Catalyzes the methyl esterification of L-isoaspartyl residues in peptides and proteins that result from spontaneous decomposition of normal L-aspartyl and L-asparaginyl residues. It plays a role in the repair and/or degradation of damaged proteins.</text>
</comment>
<dbReference type="SUPFAM" id="SSF53335">
    <property type="entry name" value="S-adenosyl-L-methionine-dependent methyltransferases"/>
    <property type="match status" value="1"/>
</dbReference>
<accession>S9SB39</accession>
<evidence type="ECO:0000256" key="5">
    <source>
        <dbReference type="ARBA" id="ARBA00022679"/>
    </source>
</evidence>
<keyword evidence="5 7" id="KW-0808">Transferase</keyword>
<organism evidence="8 9">
    <name type="scientific">Magnetospirillum fulvum MGU-K5</name>
    <dbReference type="NCBI Taxonomy" id="1316936"/>
    <lineage>
        <taxon>Bacteria</taxon>
        <taxon>Pseudomonadati</taxon>
        <taxon>Pseudomonadota</taxon>
        <taxon>Alphaproteobacteria</taxon>
        <taxon>Rhodospirillales</taxon>
        <taxon>Rhodospirillaceae</taxon>
        <taxon>Magnetospirillum</taxon>
    </lineage>
</organism>
<feature type="active site" evidence="7">
    <location>
        <position position="61"/>
    </location>
</feature>
<sequence length="214" mass="23573">MTPAESRVRRLLSELHRQGVGDARVLAAIERIPRHLFVAPPFLDQAYENIALPIGRGQTVSQPVVVGLMTQALEVGDRMKVLEIGTGSGYQAAVLAPLCRRLYSIERHRPLLAEAEARFRRLRLHNITCRLGDGSRGWPEQAPFDRIIVTAAAPDIPPALIEQLKPDGVMVLPLGDVRGVDQELVRIAKSPAGLDIHPFLTVRFVPLVEGLPEE</sequence>
<dbReference type="NCBIfam" id="NF001453">
    <property type="entry name" value="PRK00312.1"/>
    <property type="match status" value="1"/>
</dbReference>
<protein>
    <recommendedName>
        <fullName evidence="7">Protein-L-isoaspartate O-methyltransferase</fullName>
        <ecNumber evidence="7">2.1.1.77</ecNumber>
    </recommendedName>
    <alternativeName>
        <fullName evidence="7">L-isoaspartyl protein carboxyl methyltransferase</fullName>
    </alternativeName>
    <alternativeName>
        <fullName evidence="7">Protein L-isoaspartyl methyltransferase</fullName>
    </alternativeName>
    <alternativeName>
        <fullName evidence="7">Protein-beta-aspartate methyltransferase</fullName>
        <shortName evidence="7">PIMT</shortName>
    </alternativeName>
</protein>
<dbReference type="FunFam" id="3.40.50.150:FF:000010">
    <property type="entry name" value="Protein-L-isoaspartate O-methyltransferase"/>
    <property type="match status" value="1"/>
</dbReference>
<dbReference type="HAMAP" id="MF_00090">
    <property type="entry name" value="PIMT"/>
    <property type="match status" value="1"/>
</dbReference>
<dbReference type="PROSITE" id="PS01279">
    <property type="entry name" value="PCMT"/>
    <property type="match status" value="1"/>
</dbReference>
<dbReference type="AlphaFoldDB" id="S9SB39"/>
<comment type="caution">
    <text evidence="8">The sequence shown here is derived from an EMBL/GenBank/DDBJ whole genome shotgun (WGS) entry which is preliminary data.</text>
</comment>
<comment type="similarity">
    <text evidence="2 7">Belongs to the methyltransferase superfamily. L-isoaspartyl/D-aspartyl protein methyltransferase family.</text>
</comment>
<dbReference type="PANTHER" id="PTHR11579">
    <property type="entry name" value="PROTEIN-L-ISOASPARTATE O-METHYLTRANSFERASE"/>
    <property type="match status" value="1"/>
</dbReference>
<dbReference type="GO" id="GO:0005737">
    <property type="term" value="C:cytoplasm"/>
    <property type="evidence" value="ECO:0007669"/>
    <property type="project" value="UniProtKB-SubCell"/>
</dbReference>
<evidence type="ECO:0000256" key="6">
    <source>
        <dbReference type="ARBA" id="ARBA00022691"/>
    </source>
</evidence>
<gene>
    <name evidence="7" type="primary">pcm</name>
    <name evidence="8" type="ORF">K678_11630</name>
</gene>
<reference evidence="8 9" key="1">
    <citation type="submission" date="2013-04" db="EMBL/GenBank/DDBJ databases">
        <authorList>
            <person name="Kuznetsov B."/>
            <person name="Ivanovsky R."/>
        </authorList>
    </citation>
    <scope>NUCLEOTIDE SEQUENCE [LARGE SCALE GENOMIC DNA]</scope>
    <source>
        <strain evidence="8 9">MGU-K5</strain>
    </source>
</reference>
<dbReference type="Gene3D" id="3.40.50.150">
    <property type="entry name" value="Vaccinia Virus protein VP39"/>
    <property type="match status" value="1"/>
</dbReference>